<dbReference type="AlphaFoldDB" id="A0AAD1F6Y3"/>
<sequence length="39" mass="4434">MVDFSYVERLGDGASIGHSRTEEYEVHGKQLIKLKQAIK</sequence>
<accession>A0AAD1F6Y3</accession>
<protein>
    <submittedName>
        <fullName evidence="1">Uncharacterized protein</fullName>
    </submittedName>
</protein>
<reference evidence="1 2" key="1">
    <citation type="submission" date="2015-07" db="EMBL/GenBank/DDBJ databases">
        <title>Complete genome sequence of Prevotella intermedia strain 17-2.</title>
        <authorList>
            <person name="Nambu T."/>
        </authorList>
    </citation>
    <scope>NUCLEOTIDE SEQUENCE [LARGE SCALE GENOMIC DNA]</scope>
    <source>
        <strain evidence="1 2">17-2</strain>
    </source>
</reference>
<evidence type="ECO:0000313" key="2">
    <source>
        <dbReference type="Proteomes" id="UP000067008"/>
    </source>
</evidence>
<evidence type="ECO:0000313" key="1">
    <source>
        <dbReference type="EMBL" id="BAR95406.1"/>
    </source>
</evidence>
<name>A0AAD1F6Y3_PREIN</name>
<gene>
    <name evidence="1" type="ORF">PI172_0678</name>
</gene>
<dbReference type="EMBL" id="AP014925">
    <property type="protein sequence ID" value="BAR95406.1"/>
    <property type="molecule type" value="Genomic_DNA"/>
</dbReference>
<dbReference type="Proteomes" id="UP000067008">
    <property type="component" value="Chromosome 2"/>
</dbReference>
<proteinExistence type="predicted"/>
<organism evidence="1 2">
    <name type="scientific">Prevotella intermedia</name>
    <dbReference type="NCBI Taxonomy" id="28131"/>
    <lineage>
        <taxon>Bacteria</taxon>
        <taxon>Pseudomonadati</taxon>
        <taxon>Bacteroidota</taxon>
        <taxon>Bacteroidia</taxon>
        <taxon>Bacteroidales</taxon>
        <taxon>Prevotellaceae</taxon>
        <taxon>Prevotella</taxon>
    </lineage>
</organism>